<organism evidence="1 2">
    <name type="scientific">Chryseolinea serpens</name>
    <dbReference type="NCBI Taxonomy" id="947013"/>
    <lineage>
        <taxon>Bacteria</taxon>
        <taxon>Pseudomonadati</taxon>
        <taxon>Bacteroidota</taxon>
        <taxon>Cytophagia</taxon>
        <taxon>Cytophagales</taxon>
        <taxon>Fulvivirgaceae</taxon>
        <taxon>Chryseolinea</taxon>
    </lineage>
</organism>
<keyword evidence="2" id="KW-1185">Reference proteome</keyword>
<evidence type="ECO:0000313" key="2">
    <source>
        <dbReference type="Proteomes" id="UP000184212"/>
    </source>
</evidence>
<proteinExistence type="predicted"/>
<name>A0A1M5TDU6_9BACT</name>
<dbReference type="Proteomes" id="UP000184212">
    <property type="component" value="Unassembled WGS sequence"/>
</dbReference>
<evidence type="ECO:0000313" key="1">
    <source>
        <dbReference type="EMBL" id="SHH48884.1"/>
    </source>
</evidence>
<dbReference type="EMBL" id="FQWQ01000003">
    <property type="protein sequence ID" value="SHH48884.1"/>
    <property type="molecule type" value="Genomic_DNA"/>
</dbReference>
<protein>
    <recommendedName>
        <fullName evidence="3">RiboL-PSP-HEPN domain-containing protein</fullName>
    </recommendedName>
</protein>
<sequence length="95" mass="10962">MKAINSEDINVIQALRKHRNDLAHNLPDRLDIIHIDQNSALLEKVKGVIFKLSNYRTYMEIGQEAELKGVDWNSVKGHEFLIIENIVNNVKILNQ</sequence>
<evidence type="ECO:0008006" key="3">
    <source>
        <dbReference type="Google" id="ProtNLM"/>
    </source>
</evidence>
<dbReference type="AlphaFoldDB" id="A0A1M5TDU6"/>
<dbReference type="RefSeq" id="WP_073137559.1">
    <property type="nucleotide sequence ID" value="NZ_FQWQ01000003.1"/>
</dbReference>
<dbReference type="STRING" id="947013.SAMN04488109_4013"/>
<dbReference type="OrthoDB" id="1445911at2"/>
<accession>A0A1M5TDU6</accession>
<gene>
    <name evidence="1" type="ORF">SAMN04488109_4013</name>
</gene>
<reference evidence="1 2" key="1">
    <citation type="submission" date="2016-11" db="EMBL/GenBank/DDBJ databases">
        <authorList>
            <person name="Jaros S."/>
            <person name="Januszkiewicz K."/>
            <person name="Wedrychowicz H."/>
        </authorList>
    </citation>
    <scope>NUCLEOTIDE SEQUENCE [LARGE SCALE GENOMIC DNA]</scope>
    <source>
        <strain evidence="1 2">DSM 24574</strain>
    </source>
</reference>